<dbReference type="GO" id="GO:0000045">
    <property type="term" value="P:autophagosome assembly"/>
    <property type="evidence" value="ECO:0007669"/>
    <property type="project" value="TreeGrafter"/>
</dbReference>
<dbReference type="InterPro" id="IPR008271">
    <property type="entry name" value="Ser/Thr_kinase_AS"/>
</dbReference>
<evidence type="ECO:0000313" key="2">
    <source>
        <dbReference type="EMBL" id="ONK71349.1"/>
    </source>
</evidence>
<dbReference type="PANTHER" id="PTHR24348:SF53">
    <property type="entry name" value="SERINE_THREONINE-PROTEIN KINASE ATG1T"/>
    <property type="match status" value="1"/>
</dbReference>
<evidence type="ECO:0000259" key="1">
    <source>
        <dbReference type="PROSITE" id="PS50011"/>
    </source>
</evidence>
<dbReference type="GO" id="GO:0004674">
    <property type="term" value="F:protein serine/threonine kinase activity"/>
    <property type="evidence" value="ECO:0007669"/>
    <property type="project" value="InterPro"/>
</dbReference>
<gene>
    <name evidence="2" type="ORF">A4U43_C04F7590</name>
</gene>
<dbReference type="GO" id="GO:0005776">
    <property type="term" value="C:autophagosome"/>
    <property type="evidence" value="ECO:0007669"/>
    <property type="project" value="TreeGrafter"/>
</dbReference>
<dbReference type="SUPFAM" id="SSF56112">
    <property type="entry name" value="Protein kinase-like (PK-like)"/>
    <property type="match status" value="1"/>
</dbReference>
<organism evidence="2 3">
    <name type="scientific">Asparagus officinalis</name>
    <name type="common">Garden asparagus</name>
    <dbReference type="NCBI Taxonomy" id="4686"/>
    <lineage>
        <taxon>Eukaryota</taxon>
        <taxon>Viridiplantae</taxon>
        <taxon>Streptophyta</taxon>
        <taxon>Embryophyta</taxon>
        <taxon>Tracheophyta</taxon>
        <taxon>Spermatophyta</taxon>
        <taxon>Magnoliopsida</taxon>
        <taxon>Liliopsida</taxon>
        <taxon>Asparagales</taxon>
        <taxon>Asparagaceae</taxon>
        <taxon>Asparagoideae</taxon>
        <taxon>Asparagus</taxon>
    </lineage>
</organism>
<dbReference type="GO" id="GO:0005524">
    <property type="term" value="F:ATP binding"/>
    <property type="evidence" value="ECO:0007669"/>
    <property type="project" value="InterPro"/>
</dbReference>
<dbReference type="AlphaFoldDB" id="A0A5P1F3I2"/>
<accession>A0A5P1F3I2</accession>
<feature type="domain" description="Protein kinase" evidence="1">
    <location>
        <begin position="12"/>
        <end position="272"/>
    </location>
</feature>
<dbReference type="GO" id="GO:0016020">
    <property type="term" value="C:membrane"/>
    <property type="evidence" value="ECO:0007669"/>
    <property type="project" value="TreeGrafter"/>
</dbReference>
<dbReference type="InterPro" id="IPR000719">
    <property type="entry name" value="Prot_kinase_dom"/>
</dbReference>
<dbReference type="GO" id="GO:0005829">
    <property type="term" value="C:cytosol"/>
    <property type="evidence" value="ECO:0007669"/>
    <property type="project" value="TreeGrafter"/>
</dbReference>
<dbReference type="SMART" id="SM00220">
    <property type="entry name" value="S_TKc"/>
    <property type="match status" value="1"/>
</dbReference>
<proteinExistence type="predicted"/>
<dbReference type="EMBL" id="CM007384">
    <property type="protein sequence ID" value="ONK71349.1"/>
    <property type="molecule type" value="Genomic_DNA"/>
</dbReference>
<dbReference type="InterPro" id="IPR045269">
    <property type="entry name" value="Atg1-like"/>
</dbReference>
<keyword evidence="3" id="KW-1185">Reference proteome</keyword>
<dbReference type="Pfam" id="PF00069">
    <property type="entry name" value="Pkinase"/>
    <property type="match status" value="1"/>
</dbReference>
<dbReference type="Gene3D" id="1.10.510.10">
    <property type="entry name" value="Transferase(Phosphotransferase) domain 1"/>
    <property type="match status" value="1"/>
</dbReference>
<dbReference type="GO" id="GO:0000407">
    <property type="term" value="C:phagophore assembly site"/>
    <property type="evidence" value="ECO:0007669"/>
    <property type="project" value="TreeGrafter"/>
</dbReference>
<dbReference type="PANTHER" id="PTHR24348">
    <property type="entry name" value="SERINE/THREONINE-PROTEIN KINASE UNC-51-RELATED"/>
    <property type="match status" value="1"/>
</dbReference>
<dbReference type="Gramene" id="ONK71349">
    <property type="protein sequence ID" value="ONK71349"/>
    <property type="gene ID" value="A4U43_C04F7590"/>
</dbReference>
<name>A0A5P1F3I2_ASPOF</name>
<evidence type="ECO:0000313" key="3">
    <source>
        <dbReference type="Proteomes" id="UP000243459"/>
    </source>
</evidence>
<reference evidence="3" key="1">
    <citation type="journal article" date="2017" name="Nat. Commun.">
        <title>The asparagus genome sheds light on the origin and evolution of a young Y chromosome.</title>
        <authorList>
            <person name="Harkess A."/>
            <person name="Zhou J."/>
            <person name="Xu C."/>
            <person name="Bowers J.E."/>
            <person name="Van der Hulst R."/>
            <person name="Ayyampalayam S."/>
            <person name="Mercati F."/>
            <person name="Riccardi P."/>
            <person name="McKain M.R."/>
            <person name="Kakrana A."/>
            <person name="Tang H."/>
            <person name="Ray J."/>
            <person name="Groenendijk J."/>
            <person name="Arikit S."/>
            <person name="Mathioni S.M."/>
            <person name="Nakano M."/>
            <person name="Shan H."/>
            <person name="Telgmann-Rauber A."/>
            <person name="Kanno A."/>
            <person name="Yue Z."/>
            <person name="Chen H."/>
            <person name="Li W."/>
            <person name="Chen Y."/>
            <person name="Xu X."/>
            <person name="Zhang Y."/>
            <person name="Luo S."/>
            <person name="Chen H."/>
            <person name="Gao J."/>
            <person name="Mao Z."/>
            <person name="Pires J.C."/>
            <person name="Luo M."/>
            <person name="Kudrna D."/>
            <person name="Wing R.A."/>
            <person name="Meyers B.C."/>
            <person name="Yi K."/>
            <person name="Kong H."/>
            <person name="Lavrijsen P."/>
            <person name="Sunseri F."/>
            <person name="Falavigna A."/>
            <person name="Ye Y."/>
            <person name="Leebens-Mack J.H."/>
            <person name="Chen G."/>
        </authorList>
    </citation>
    <scope>NUCLEOTIDE SEQUENCE [LARGE SCALE GENOMIC DNA]</scope>
    <source>
        <strain evidence="3">cv. DH0086</strain>
    </source>
</reference>
<sequence length="403" mass="44369">MATSSFIVGDYEIKSRIGGEGPFSIVWRAINRSNGQDVVLKQVRLSGLTRKLRECLDCELNFLAKVRHPNIIRLLDVIQADGCVFLVLEFCAGGDLAAYVRRRERLREAVVRKFMMQIGEGLEVLHAHRIIHRDLKPENILLSTASSDAVLKISDFGLARVVQPGEFADMVCGSPLYMAPEVLQFGKYDDKADMWSVGAICFELLNGYPPFHGKNNVQLLQNIKKSVPLPFLQQILPSLHSDSVDMCTKLLCEDPEDDYGVHRPSIICVLMFADVQDISPPAPPLDSSNASTLPIIARRESTTDLETSLETVDLSSSRLAASPWMAESTRRVISGETSGIGVLDRDLLGKINGEAKGSEIREEREGLSVGLGLASALPAPLRRQFTFFTSNNAKPSRITSSSV</sequence>
<dbReference type="PROSITE" id="PS50011">
    <property type="entry name" value="PROTEIN_KINASE_DOM"/>
    <property type="match status" value="1"/>
</dbReference>
<dbReference type="InterPro" id="IPR011009">
    <property type="entry name" value="Kinase-like_dom_sf"/>
</dbReference>
<protein>
    <recommendedName>
        <fullName evidence="1">Protein kinase domain-containing protein</fullName>
    </recommendedName>
</protein>
<dbReference type="PROSITE" id="PS00108">
    <property type="entry name" value="PROTEIN_KINASE_ST"/>
    <property type="match status" value="1"/>
</dbReference>
<dbReference type="GO" id="GO:0010506">
    <property type="term" value="P:regulation of autophagy"/>
    <property type="evidence" value="ECO:0007669"/>
    <property type="project" value="InterPro"/>
</dbReference>
<dbReference type="Proteomes" id="UP000243459">
    <property type="component" value="Chromosome 4"/>
</dbReference>